<reference evidence="1 2" key="1">
    <citation type="journal article" date="2019" name="Sci. Rep.">
        <title>Orb-weaving spider Araneus ventricosus genome elucidates the spidroin gene catalogue.</title>
        <authorList>
            <person name="Kono N."/>
            <person name="Nakamura H."/>
            <person name="Ohtoshi R."/>
            <person name="Moran D.A.P."/>
            <person name="Shinohara A."/>
            <person name="Yoshida Y."/>
            <person name="Fujiwara M."/>
            <person name="Mori M."/>
            <person name="Tomita M."/>
            <person name="Arakawa K."/>
        </authorList>
    </citation>
    <scope>NUCLEOTIDE SEQUENCE [LARGE SCALE GENOMIC DNA]</scope>
</reference>
<keyword evidence="2" id="KW-1185">Reference proteome</keyword>
<evidence type="ECO:0000313" key="2">
    <source>
        <dbReference type="Proteomes" id="UP000499080"/>
    </source>
</evidence>
<evidence type="ECO:0000313" key="1">
    <source>
        <dbReference type="EMBL" id="GBL86073.1"/>
    </source>
</evidence>
<proteinExistence type="predicted"/>
<sequence>MEYKNILILMSDFTILKESVVYKEYEIYYGFMVCSTDLHAVFKTEKSRGGEPRRSEVAGAVLSKVGAGCEPARRAARAASIELEVERTEAVKFL</sequence>
<name>A0A4Y2B1W2_ARAVE</name>
<comment type="caution">
    <text evidence="1">The sequence shown here is derived from an EMBL/GenBank/DDBJ whole genome shotgun (WGS) entry which is preliminary data.</text>
</comment>
<protein>
    <submittedName>
        <fullName evidence="1">Uncharacterized protein</fullName>
    </submittedName>
</protein>
<dbReference type="AlphaFoldDB" id="A0A4Y2B1W2"/>
<dbReference type="OrthoDB" id="409956at2759"/>
<accession>A0A4Y2B1W2</accession>
<organism evidence="1 2">
    <name type="scientific">Araneus ventricosus</name>
    <name type="common">Orbweaver spider</name>
    <name type="synonym">Epeira ventricosa</name>
    <dbReference type="NCBI Taxonomy" id="182803"/>
    <lineage>
        <taxon>Eukaryota</taxon>
        <taxon>Metazoa</taxon>
        <taxon>Ecdysozoa</taxon>
        <taxon>Arthropoda</taxon>
        <taxon>Chelicerata</taxon>
        <taxon>Arachnida</taxon>
        <taxon>Araneae</taxon>
        <taxon>Araneomorphae</taxon>
        <taxon>Entelegynae</taxon>
        <taxon>Araneoidea</taxon>
        <taxon>Araneidae</taxon>
        <taxon>Araneus</taxon>
    </lineage>
</organism>
<dbReference type="Proteomes" id="UP000499080">
    <property type="component" value="Unassembled WGS sequence"/>
</dbReference>
<gene>
    <name evidence="1" type="ORF">AVEN_89118_1</name>
</gene>
<dbReference type="EMBL" id="BGPR01000046">
    <property type="protein sequence ID" value="GBL86073.1"/>
    <property type="molecule type" value="Genomic_DNA"/>
</dbReference>